<dbReference type="PANTHER" id="PTHR30055">
    <property type="entry name" value="HTH-TYPE TRANSCRIPTIONAL REGULATOR RUTR"/>
    <property type="match status" value="1"/>
</dbReference>
<dbReference type="Gene3D" id="1.10.357.10">
    <property type="entry name" value="Tetracycline Repressor, domain 2"/>
    <property type="match status" value="1"/>
</dbReference>
<reference evidence="6 7" key="1">
    <citation type="submission" date="2022-06" db="EMBL/GenBank/DDBJ databases">
        <title>Chromosome and plasmid sequencings of Enterobacteriales species co-exiting double carbapenemases.</title>
        <authorList>
            <person name="Fu Y."/>
        </authorList>
    </citation>
    <scope>NUCLEOTIDE SEQUENCE [LARGE SCALE GENOMIC DNA]</scope>
    <source>
        <strain evidence="6 7">21030615019</strain>
    </source>
</reference>
<gene>
    <name evidence="6" type="ORF">NLX89_00680</name>
</gene>
<evidence type="ECO:0000313" key="6">
    <source>
        <dbReference type="EMBL" id="MDT0131868.1"/>
    </source>
</evidence>
<keyword evidence="1" id="KW-0805">Transcription regulation</keyword>
<name>A0ABU2IS17_9GAMM</name>
<evidence type="ECO:0000256" key="3">
    <source>
        <dbReference type="ARBA" id="ARBA00023163"/>
    </source>
</evidence>
<dbReference type="RefSeq" id="WP_102140579.1">
    <property type="nucleotide sequence ID" value="NZ_CP031123.2"/>
</dbReference>
<comment type="caution">
    <text evidence="6">The sequence shown here is derived from an EMBL/GenBank/DDBJ whole genome shotgun (WGS) entry which is preliminary data.</text>
</comment>
<dbReference type="Proteomes" id="UP001252207">
    <property type="component" value="Unassembled WGS sequence"/>
</dbReference>
<dbReference type="EMBL" id="JANAVW010000001">
    <property type="protein sequence ID" value="MDT0131868.1"/>
    <property type="molecule type" value="Genomic_DNA"/>
</dbReference>
<dbReference type="InterPro" id="IPR050109">
    <property type="entry name" value="HTH-type_TetR-like_transc_reg"/>
</dbReference>
<evidence type="ECO:0000313" key="7">
    <source>
        <dbReference type="Proteomes" id="UP001252207"/>
    </source>
</evidence>
<dbReference type="InterPro" id="IPR009057">
    <property type="entry name" value="Homeodomain-like_sf"/>
</dbReference>
<dbReference type="InterPro" id="IPR001647">
    <property type="entry name" value="HTH_TetR"/>
</dbReference>
<keyword evidence="7" id="KW-1185">Reference proteome</keyword>
<dbReference type="PRINTS" id="PR00455">
    <property type="entry name" value="HTHTETR"/>
</dbReference>
<dbReference type="Pfam" id="PF00440">
    <property type="entry name" value="TetR_N"/>
    <property type="match status" value="1"/>
</dbReference>
<feature type="domain" description="HTH tetR-type" evidence="5">
    <location>
        <begin position="18"/>
        <end position="78"/>
    </location>
</feature>
<proteinExistence type="predicted"/>
<accession>A0ABU2IS17</accession>
<evidence type="ECO:0000256" key="4">
    <source>
        <dbReference type="PROSITE-ProRule" id="PRU00335"/>
    </source>
</evidence>
<evidence type="ECO:0000259" key="5">
    <source>
        <dbReference type="PROSITE" id="PS50977"/>
    </source>
</evidence>
<dbReference type="PANTHER" id="PTHR30055:SF234">
    <property type="entry name" value="HTH-TYPE TRANSCRIPTIONAL REGULATOR BETI"/>
    <property type="match status" value="1"/>
</dbReference>
<keyword evidence="3" id="KW-0804">Transcription</keyword>
<organism evidence="6 7">
    <name type="scientific">Providencia huaxiensis</name>
    <dbReference type="NCBI Taxonomy" id="2027290"/>
    <lineage>
        <taxon>Bacteria</taxon>
        <taxon>Pseudomonadati</taxon>
        <taxon>Pseudomonadota</taxon>
        <taxon>Gammaproteobacteria</taxon>
        <taxon>Enterobacterales</taxon>
        <taxon>Morganellaceae</taxon>
        <taxon>Providencia</taxon>
    </lineage>
</organism>
<dbReference type="Gene3D" id="1.10.10.60">
    <property type="entry name" value="Homeodomain-like"/>
    <property type="match status" value="1"/>
</dbReference>
<dbReference type="SUPFAM" id="SSF46689">
    <property type="entry name" value="Homeodomain-like"/>
    <property type="match status" value="1"/>
</dbReference>
<feature type="DNA-binding region" description="H-T-H motif" evidence="4">
    <location>
        <begin position="41"/>
        <end position="60"/>
    </location>
</feature>
<keyword evidence="2 4" id="KW-0238">DNA-binding</keyword>
<dbReference type="GeneID" id="89488206"/>
<evidence type="ECO:0000256" key="1">
    <source>
        <dbReference type="ARBA" id="ARBA00023015"/>
    </source>
</evidence>
<dbReference type="PROSITE" id="PS50977">
    <property type="entry name" value="HTH_TETR_2"/>
    <property type="match status" value="1"/>
</dbReference>
<protein>
    <submittedName>
        <fullName evidence="6">TetR/AcrR family transcriptional regulator</fullName>
    </submittedName>
</protein>
<sequence>MISKDIRGIEKDDSDTAKKRKAQVLGAAAECFSIRGFHKTSLAQIAEKANMSTGHIYHYFKSKEDIIAEIVRNEKSDADLFIEKARQAVNDDEAIDMLIEDFAIAAAIHKNTQRASLMMETLAEAARNPFISKVVHKENKEFQESILGIFKYKKSEMKSKLEIISAILHGLSVNALRNPDIDKTLDLDMLKSVVKFILKEA</sequence>
<evidence type="ECO:0000256" key="2">
    <source>
        <dbReference type="ARBA" id="ARBA00023125"/>
    </source>
</evidence>